<dbReference type="NCBIfam" id="TIGR00254">
    <property type="entry name" value="GGDEF"/>
    <property type="match status" value="1"/>
</dbReference>
<comment type="catalytic activity">
    <reaction evidence="2">
        <text>2 GTP = 3',3'-c-di-GMP + 2 diphosphate</text>
        <dbReference type="Rhea" id="RHEA:24898"/>
        <dbReference type="ChEBI" id="CHEBI:33019"/>
        <dbReference type="ChEBI" id="CHEBI:37565"/>
        <dbReference type="ChEBI" id="CHEBI:58805"/>
        <dbReference type="EC" id="2.7.7.65"/>
    </reaction>
</comment>
<protein>
    <recommendedName>
        <fullName evidence="1">diguanylate cyclase</fullName>
        <ecNumber evidence="1">2.7.7.65</ecNumber>
    </recommendedName>
</protein>
<dbReference type="EMBL" id="JBHRSW010000029">
    <property type="protein sequence ID" value="MFC3122662.1"/>
    <property type="molecule type" value="Genomic_DNA"/>
</dbReference>
<evidence type="ECO:0000256" key="2">
    <source>
        <dbReference type="ARBA" id="ARBA00034247"/>
    </source>
</evidence>
<feature type="domain" description="GGDEF" evidence="5">
    <location>
        <begin position="401"/>
        <end position="533"/>
    </location>
</feature>
<dbReference type="EC" id="2.7.7.65" evidence="1"/>
<dbReference type="Proteomes" id="UP001595478">
    <property type="component" value="Unassembled WGS sequence"/>
</dbReference>
<keyword evidence="3" id="KW-0597">Phosphoprotein</keyword>
<dbReference type="SMART" id="SM00267">
    <property type="entry name" value="GGDEF"/>
    <property type="match status" value="1"/>
</dbReference>
<dbReference type="PANTHER" id="PTHR45138">
    <property type="entry name" value="REGULATORY COMPONENTS OF SENSORY TRANSDUCTION SYSTEM"/>
    <property type="match status" value="1"/>
</dbReference>
<evidence type="ECO:0000313" key="7">
    <source>
        <dbReference type="Proteomes" id="UP001595478"/>
    </source>
</evidence>
<dbReference type="SMART" id="SM00448">
    <property type="entry name" value="REC"/>
    <property type="match status" value="2"/>
</dbReference>
<dbReference type="InterPro" id="IPR029787">
    <property type="entry name" value="Nucleotide_cyclase"/>
</dbReference>
<dbReference type="InterPro" id="IPR043128">
    <property type="entry name" value="Rev_trsase/Diguanyl_cyclase"/>
</dbReference>
<proteinExistence type="predicted"/>
<dbReference type="InterPro" id="IPR001789">
    <property type="entry name" value="Sig_transdc_resp-reg_receiver"/>
</dbReference>
<keyword evidence="6" id="KW-0808">Transferase</keyword>
<name>A0ABV7FUZ8_9ALTE</name>
<feature type="modified residue" description="4-aspartylphosphate" evidence="3">
    <location>
        <position position="170"/>
    </location>
</feature>
<dbReference type="SUPFAM" id="SSF52172">
    <property type="entry name" value="CheY-like"/>
    <property type="match status" value="2"/>
</dbReference>
<dbReference type="GO" id="GO:0052621">
    <property type="term" value="F:diguanylate cyclase activity"/>
    <property type="evidence" value="ECO:0007669"/>
    <property type="project" value="UniProtKB-EC"/>
</dbReference>
<feature type="modified residue" description="4-aspartylphosphate" evidence="3">
    <location>
        <position position="294"/>
    </location>
</feature>
<gene>
    <name evidence="6" type="ORF">ACFOHL_13635</name>
</gene>
<keyword evidence="6" id="KW-0548">Nucleotidyltransferase</keyword>
<dbReference type="Pfam" id="PF00072">
    <property type="entry name" value="Response_reg"/>
    <property type="match status" value="2"/>
</dbReference>
<evidence type="ECO:0000256" key="1">
    <source>
        <dbReference type="ARBA" id="ARBA00012528"/>
    </source>
</evidence>
<dbReference type="CDD" id="cd01949">
    <property type="entry name" value="GGDEF"/>
    <property type="match status" value="1"/>
</dbReference>
<evidence type="ECO:0000256" key="3">
    <source>
        <dbReference type="PROSITE-ProRule" id="PRU00169"/>
    </source>
</evidence>
<dbReference type="PANTHER" id="PTHR45138:SF9">
    <property type="entry name" value="DIGUANYLATE CYCLASE DGCM-RELATED"/>
    <property type="match status" value="1"/>
</dbReference>
<dbReference type="RefSeq" id="WP_376920786.1">
    <property type="nucleotide sequence ID" value="NZ_JBHRSW010000029.1"/>
</dbReference>
<evidence type="ECO:0000259" key="5">
    <source>
        <dbReference type="PROSITE" id="PS50887"/>
    </source>
</evidence>
<keyword evidence="7" id="KW-1185">Reference proteome</keyword>
<dbReference type="InterPro" id="IPR011006">
    <property type="entry name" value="CheY-like_superfamily"/>
</dbReference>
<dbReference type="InterPro" id="IPR000160">
    <property type="entry name" value="GGDEF_dom"/>
</dbReference>
<dbReference type="PROSITE" id="PS50887">
    <property type="entry name" value="GGDEF"/>
    <property type="match status" value="1"/>
</dbReference>
<dbReference type="Pfam" id="PF00990">
    <property type="entry name" value="GGDEF"/>
    <property type="match status" value="1"/>
</dbReference>
<dbReference type="Gene3D" id="3.30.70.270">
    <property type="match status" value="1"/>
</dbReference>
<comment type="caution">
    <text evidence="6">The sequence shown here is derived from an EMBL/GenBank/DDBJ whole genome shotgun (WGS) entry which is preliminary data.</text>
</comment>
<dbReference type="PROSITE" id="PS50110">
    <property type="entry name" value="RESPONSE_REGULATORY"/>
    <property type="match status" value="2"/>
</dbReference>
<feature type="domain" description="Response regulatory" evidence="4">
    <location>
        <begin position="121"/>
        <end position="236"/>
    </location>
</feature>
<dbReference type="InterPro" id="IPR050469">
    <property type="entry name" value="Diguanylate_Cyclase"/>
</dbReference>
<feature type="domain" description="Response regulatory" evidence="4">
    <location>
        <begin position="245"/>
        <end position="361"/>
    </location>
</feature>
<accession>A0ABV7FUZ8</accession>
<evidence type="ECO:0000313" key="6">
    <source>
        <dbReference type="EMBL" id="MFC3122662.1"/>
    </source>
</evidence>
<evidence type="ECO:0000259" key="4">
    <source>
        <dbReference type="PROSITE" id="PS50110"/>
    </source>
</evidence>
<sequence>MLKVVISLWGNARKSRQKMPFIEFDKSITEIANLMTPYAVFVLHHQLNDIKRLLKGALDENISLKDAVKNIDIALNVLIQGSKTTPDPVLSEIDKGEHTAIIETLCKQAITSKKVISGGARMAVIDADPSAACATLQILQQFNYTADSFESIEAFKQQFSDDKYSLVILDIVNCGYSVEEITVFVEALNKYGVEVIACSTVFNLETRLSAVRAGVSDFIVKPLHSYSLFEKISRVLQLQREYSYTIVLVDDQESMGVFYKSVFEQANCRVEYIQSAQALFESLERLKPDLFLLDMFMPDVNGLEIASMLRQSEKFDFAPIVFLTADDTLETKLKVLDSGADDVITKSTPTPLVVKQVLARLNRSSVIRSFVSKDALTGVYNHGQIVESANDALRLSKLNKTKTAIALIDVDHFKVVNDSYGHSNGDQVLRTLGQQMRRAFRESDYIGRYGGEEFLLVLQDCDLSNGVKKLDELRQAFSKIQFKHDQGYFNVTFSAGLVCLGEYEQLRDAINDADVLLYAAKNQGRNQIKYDRDTAMC</sequence>
<organism evidence="6 7">
    <name type="scientific">Agaribacter flavus</name>
    <dbReference type="NCBI Taxonomy" id="1902781"/>
    <lineage>
        <taxon>Bacteria</taxon>
        <taxon>Pseudomonadati</taxon>
        <taxon>Pseudomonadota</taxon>
        <taxon>Gammaproteobacteria</taxon>
        <taxon>Alteromonadales</taxon>
        <taxon>Alteromonadaceae</taxon>
        <taxon>Agaribacter</taxon>
    </lineage>
</organism>
<dbReference type="CDD" id="cd00156">
    <property type="entry name" value="REC"/>
    <property type="match status" value="2"/>
</dbReference>
<dbReference type="SUPFAM" id="SSF55073">
    <property type="entry name" value="Nucleotide cyclase"/>
    <property type="match status" value="1"/>
</dbReference>
<dbReference type="Gene3D" id="3.40.50.2300">
    <property type="match status" value="2"/>
</dbReference>
<reference evidence="7" key="1">
    <citation type="journal article" date="2019" name="Int. J. Syst. Evol. Microbiol.">
        <title>The Global Catalogue of Microorganisms (GCM) 10K type strain sequencing project: providing services to taxonomists for standard genome sequencing and annotation.</title>
        <authorList>
            <consortium name="The Broad Institute Genomics Platform"/>
            <consortium name="The Broad Institute Genome Sequencing Center for Infectious Disease"/>
            <person name="Wu L."/>
            <person name="Ma J."/>
        </authorList>
    </citation>
    <scope>NUCLEOTIDE SEQUENCE [LARGE SCALE GENOMIC DNA]</scope>
    <source>
        <strain evidence="7">KCTC 52473</strain>
    </source>
</reference>